<evidence type="ECO:0000313" key="2">
    <source>
        <dbReference type="Proteomes" id="UP000193907"/>
    </source>
</evidence>
<dbReference type="STRING" id="28045.AWB95_19765"/>
<dbReference type="Gene3D" id="3.90.1150.10">
    <property type="entry name" value="Aspartate Aminotransferase, domain 1"/>
    <property type="match status" value="1"/>
</dbReference>
<accession>A0A1X1RKL9</accession>
<comment type="caution">
    <text evidence="1">The sequence shown here is derived from an EMBL/GenBank/DDBJ whole genome shotgun (WGS) entry which is preliminary data.</text>
</comment>
<proteinExistence type="predicted"/>
<keyword evidence="2" id="KW-1185">Reference proteome</keyword>
<dbReference type="EMBL" id="LQOM01000046">
    <property type="protein sequence ID" value="ORV08346.1"/>
    <property type="molecule type" value="Genomic_DNA"/>
</dbReference>
<evidence type="ECO:0000313" key="1">
    <source>
        <dbReference type="EMBL" id="ORV08346.1"/>
    </source>
</evidence>
<name>A0A1X1RKL9_MYCCE</name>
<keyword evidence="1" id="KW-0032">Aminotransferase</keyword>
<dbReference type="Proteomes" id="UP000193907">
    <property type="component" value="Unassembled WGS sequence"/>
</dbReference>
<dbReference type="Pfam" id="PF12897">
    <property type="entry name" value="Asp_aminotransf"/>
    <property type="match status" value="1"/>
</dbReference>
<organism evidence="1 2">
    <name type="scientific">Mycobacterium celatum</name>
    <dbReference type="NCBI Taxonomy" id="28045"/>
    <lineage>
        <taxon>Bacteria</taxon>
        <taxon>Bacillati</taxon>
        <taxon>Actinomycetota</taxon>
        <taxon>Actinomycetes</taxon>
        <taxon>Mycobacteriales</taxon>
        <taxon>Mycobacteriaceae</taxon>
        <taxon>Mycobacterium</taxon>
    </lineage>
</organism>
<dbReference type="InterPro" id="IPR024551">
    <property type="entry name" value="AspAT_Ic"/>
</dbReference>
<dbReference type="InterPro" id="IPR015424">
    <property type="entry name" value="PyrdxlP-dep_Trfase"/>
</dbReference>
<dbReference type="InterPro" id="IPR015421">
    <property type="entry name" value="PyrdxlP-dep_Trfase_major"/>
</dbReference>
<dbReference type="PANTHER" id="PTHR43799">
    <property type="entry name" value="AMINOTRANSFERASE, PUTATIVE-RELATED"/>
    <property type="match status" value="1"/>
</dbReference>
<dbReference type="Gene3D" id="3.40.640.10">
    <property type="entry name" value="Type I PLP-dependent aspartate aminotransferase-like (Major domain)"/>
    <property type="match status" value="1"/>
</dbReference>
<dbReference type="PANTHER" id="PTHR43799:SF1">
    <property type="entry name" value="ASPARTATE AMINOTRANSFERASE"/>
    <property type="match status" value="1"/>
</dbReference>
<reference evidence="1 2" key="1">
    <citation type="submission" date="2016-01" db="EMBL/GenBank/DDBJ databases">
        <title>The new phylogeny of the genus Mycobacterium.</title>
        <authorList>
            <person name="Tarcisio F."/>
            <person name="Conor M."/>
            <person name="Antonella G."/>
            <person name="Elisabetta G."/>
            <person name="Giulia F.S."/>
            <person name="Sara T."/>
            <person name="Anna F."/>
            <person name="Clotilde B."/>
            <person name="Roberto B."/>
            <person name="Veronica D.S."/>
            <person name="Fabio R."/>
            <person name="Monica P."/>
            <person name="Olivier J."/>
            <person name="Enrico T."/>
            <person name="Nicola S."/>
        </authorList>
    </citation>
    <scope>NUCLEOTIDE SEQUENCE [LARGE SCALE GENOMIC DNA]</scope>
    <source>
        <strain evidence="1 2">DSM 44243</strain>
    </source>
</reference>
<dbReference type="AlphaFoldDB" id="A0A1X1RKL9"/>
<sequence length="432" mass="47437">MVSFHSLGREELAAQHARHQQEYAELQAMKLSLDLTRGKPAPEQLDLSNALLSLPGDNYRDEEGTDTRNYGGLHGLPELRAIFGELLGIPVPNLIAGNNASLEFMHDVIVFSMLHGGVDSPRPWIREPKVKFLCPVPGYDRHFAITETMGIEMIPIPMRDDGPDVDLIEELVAVDPAIKGMWTVPVFANPTGVTYSWETVRRLVQMRTAASDFRLFWDNAYAVHTLTLDFVRQIDVLGLAAAAGNPNRPYVFASTSKITFAGAGVSFFGGSLGNIAWYLQYAGKKSIGPDKVNQLRHLRFFGDADGVRLQMLRHQQILAPKFALVAEILEKRLGDSKIASWTEPKGGYFVSLDVLPGTARRTVALAKDAGIAVTEAGASFPYRKDPDDKNIRIAPTFPSIPDLRNAIDGLATCALFAATESLLSRADVGPRR</sequence>
<dbReference type="SUPFAM" id="SSF53383">
    <property type="entry name" value="PLP-dependent transferases"/>
    <property type="match status" value="1"/>
</dbReference>
<keyword evidence="1" id="KW-0808">Transferase</keyword>
<gene>
    <name evidence="1" type="ORF">AWB95_19765</name>
</gene>
<dbReference type="InterPro" id="IPR015422">
    <property type="entry name" value="PyrdxlP-dep_Trfase_small"/>
</dbReference>
<dbReference type="GO" id="GO:0004069">
    <property type="term" value="F:L-aspartate:2-oxoglutarate aminotransferase activity"/>
    <property type="evidence" value="ECO:0007669"/>
    <property type="project" value="InterPro"/>
</dbReference>
<protein>
    <submittedName>
        <fullName evidence="1">Aminotransferase</fullName>
    </submittedName>
</protein>